<reference evidence="4" key="1">
    <citation type="submission" date="2017-09" db="EMBL/GenBank/DDBJ databases">
        <title>The complete genome of Sulfurospirillum sp. JPD-1.</title>
        <authorList>
            <person name="Goris T."/>
        </authorList>
    </citation>
    <scope>NUCLEOTIDE SEQUENCE [LARGE SCALE GENOMIC DNA]</scope>
    <source>
        <strain evidence="4">JPD-1</strain>
    </source>
</reference>
<accession>A0A290HUP9</accession>
<dbReference type="EC" id="4.2.99.20" evidence="3"/>
<organism evidence="3 4">
    <name type="scientific">Sulfurospirillum diekertiae</name>
    <dbReference type="NCBI Taxonomy" id="1854492"/>
    <lineage>
        <taxon>Bacteria</taxon>
        <taxon>Pseudomonadati</taxon>
        <taxon>Campylobacterota</taxon>
        <taxon>Epsilonproteobacteria</taxon>
        <taxon>Campylobacterales</taxon>
        <taxon>Sulfurospirillaceae</taxon>
        <taxon>Sulfurospirillum</taxon>
    </lineage>
</organism>
<evidence type="ECO:0000313" key="4">
    <source>
        <dbReference type="Proteomes" id="UP000217349"/>
    </source>
</evidence>
<dbReference type="InterPro" id="IPR029058">
    <property type="entry name" value="AB_hydrolase_fold"/>
</dbReference>
<dbReference type="GO" id="GO:0016787">
    <property type="term" value="F:hydrolase activity"/>
    <property type="evidence" value="ECO:0007669"/>
    <property type="project" value="UniProtKB-KW"/>
</dbReference>
<dbReference type="Proteomes" id="UP000217349">
    <property type="component" value="Chromosome"/>
</dbReference>
<evidence type="ECO:0000259" key="2">
    <source>
        <dbReference type="Pfam" id="PF12697"/>
    </source>
</evidence>
<protein>
    <submittedName>
        <fullName evidence="3">Hydrolase</fullName>
        <ecNumber evidence="3">4.2.99.20</ecNumber>
    </submittedName>
</protein>
<keyword evidence="3" id="KW-0456">Lyase</keyword>
<dbReference type="GO" id="GO:0070205">
    <property type="term" value="F:2-succinyl-6-hydroxy-2,4-cyclohexadiene-1-carboxylate synthase activity"/>
    <property type="evidence" value="ECO:0007669"/>
    <property type="project" value="UniProtKB-EC"/>
</dbReference>
<keyword evidence="1 3" id="KW-0378">Hydrolase</keyword>
<evidence type="ECO:0000256" key="1">
    <source>
        <dbReference type="ARBA" id="ARBA00022801"/>
    </source>
</evidence>
<gene>
    <name evidence="3" type="ORF">SJPD1_1457</name>
</gene>
<dbReference type="EMBL" id="CP023275">
    <property type="protein sequence ID" value="ATB69566.1"/>
    <property type="molecule type" value="Genomic_DNA"/>
</dbReference>
<dbReference type="InterPro" id="IPR000073">
    <property type="entry name" value="AB_hydrolase_1"/>
</dbReference>
<dbReference type="PANTHER" id="PTHR43798:SF31">
    <property type="entry name" value="AB HYDROLASE SUPERFAMILY PROTEIN YCLE"/>
    <property type="match status" value="1"/>
</dbReference>
<feature type="domain" description="AB hydrolase-1" evidence="2">
    <location>
        <begin position="28"/>
        <end position="164"/>
    </location>
</feature>
<proteinExistence type="predicted"/>
<evidence type="ECO:0000313" key="3">
    <source>
        <dbReference type="EMBL" id="ATB69566.1"/>
    </source>
</evidence>
<dbReference type="Gene3D" id="3.40.50.1820">
    <property type="entry name" value="alpha/beta hydrolase"/>
    <property type="match status" value="1"/>
</dbReference>
<dbReference type="KEGG" id="sulj:SJPD1_1457"/>
<name>A0A290HUP9_9BACT</name>
<dbReference type="RefSeq" id="WP_096046621.1">
    <property type="nucleotide sequence ID" value="NZ_CP023275.1"/>
</dbReference>
<dbReference type="AlphaFoldDB" id="A0A290HUP9"/>
<dbReference type="SUPFAM" id="SSF53474">
    <property type="entry name" value="alpha/beta-Hydrolases"/>
    <property type="match status" value="1"/>
</dbReference>
<dbReference type="GO" id="GO:0016020">
    <property type="term" value="C:membrane"/>
    <property type="evidence" value="ECO:0007669"/>
    <property type="project" value="TreeGrafter"/>
</dbReference>
<dbReference type="OrthoDB" id="9808398at2"/>
<sequence length="239" mass="27130">MAKKEIVFQNTSYELSYELLNQNQPQTILFLHGWGSNKEIMKQAFGKTFPQYQHLYLDLPGFGHSSINDVIDTGAYSDIVHVFLKALHVKPLIIFGHSYGGKVATLLHPEVLVLLSSAGIVIPKSLKVKIKIALFKMLKPFAPHSFYRFFATKDVEGMSPTMYEILKKVVNEDFSEQFLTCKAKAFLFWGKTDSATPIASGEKMHALIQGSHFYPLEGDHFFFLKQSKIIEKTLLEFGF</sequence>
<dbReference type="Pfam" id="PF12697">
    <property type="entry name" value="Abhydrolase_6"/>
    <property type="match status" value="1"/>
</dbReference>
<dbReference type="PANTHER" id="PTHR43798">
    <property type="entry name" value="MONOACYLGLYCEROL LIPASE"/>
    <property type="match status" value="1"/>
</dbReference>
<dbReference type="InterPro" id="IPR050266">
    <property type="entry name" value="AB_hydrolase_sf"/>
</dbReference>